<organism evidence="1 2">
    <name type="scientific">Paxillus involutus ATCC 200175</name>
    <dbReference type="NCBI Taxonomy" id="664439"/>
    <lineage>
        <taxon>Eukaryota</taxon>
        <taxon>Fungi</taxon>
        <taxon>Dikarya</taxon>
        <taxon>Basidiomycota</taxon>
        <taxon>Agaricomycotina</taxon>
        <taxon>Agaricomycetes</taxon>
        <taxon>Agaricomycetidae</taxon>
        <taxon>Boletales</taxon>
        <taxon>Paxilineae</taxon>
        <taxon>Paxillaceae</taxon>
        <taxon>Paxillus</taxon>
    </lineage>
</organism>
<evidence type="ECO:0000313" key="2">
    <source>
        <dbReference type="Proteomes" id="UP000053647"/>
    </source>
</evidence>
<proteinExistence type="predicted"/>
<reference evidence="2" key="2">
    <citation type="submission" date="2015-01" db="EMBL/GenBank/DDBJ databases">
        <title>Evolutionary Origins and Diversification of the Mycorrhizal Mutualists.</title>
        <authorList>
            <consortium name="DOE Joint Genome Institute"/>
            <consortium name="Mycorrhizal Genomics Consortium"/>
            <person name="Kohler A."/>
            <person name="Kuo A."/>
            <person name="Nagy L.G."/>
            <person name="Floudas D."/>
            <person name="Copeland A."/>
            <person name="Barry K.W."/>
            <person name="Cichocki N."/>
            <person name="Veneault-Fourrey C."/>
            <person name="LaButti K."/>
            <person name="Lindquist E.A."/>
            <person name="Lipzen A."/>
            <person name="Lundell T."/>
            <person name="Morin E."/>
            <person name="Murat C."/>
            <person name="Riley R."/>
            <person name="Ohm R."/>
            <person name="Sun H."/>
            <person name="Tunlid A."/>
            <person name="Henrissat B."/>
            <person name="Grigoriev I.V."/>
            <person name="Hibbett D.S."/>
            <person name="Martin F."/>
        </authorList>
    </citation>
    <scope>NUCLEOTIDE SEQUENCE [LARGE SCALE GENOMIC DNA]</scope>
    <source>
        <strain evidence="2">ATCC 200175</strain>
    </source>
</reference>
<keyword evidence="2" id="KW-1185">Reference proteome</keyword>
<dbReference type="HOGENOM" id="CLU_2237419_0_0_1"/>
<protein>
    <submittedName>
        <fullName evidence="1">Uncharacterized protein</fullName>
    </submittedName>
</protein>
<gene>
    <name evidence="1" type="ORF">PAXINDRAFT_15830</name>
</gene>
<accession>A0A0C9SSJ5</accession>
<dbReference type="OrthoDB" id="10384951at2759"/>
<reference evidence="1 2" key="1">
    <citation type="submission" date="2014-06" db="EMBL/GenBank/DDBJ databases">
        <authorList>
            <consortium name="DOE Joint Genome Institute"/>
            <person name="Kuo A."/>
            <person name="Kohler A."/>
            <person name="Nagy L.G."/>
            <person name="Floudas D."/>
            <person name="Copeland A."/>
            <person name="Barry K.W."/>
            <person name="Cichocki N."/>
            <person name="Veneault-Fourrey C."/>
            <person name="LaButti K."/>
            <person name="Lindquist E.A."/>
            <person name="Lipzen A."/>
            <person name="Lundell T."/>
            <person name="Morin E."/>
            <person name="Murat C."/>
            <person name="Sun H."/>
            <person name="Tunlid A."/>
            <person name="Henrissat B."/>
            <person name="Grigoriev I.V."/>
            <person name="Hibbett D.S."/>
            <person name="Martin F."/>
            <person name="Nordberg H.P."/>
            <person name="Cantor M.N."/>
            <person name="Hua S.X."/>
        </authorList>
    </citation>
    <scope>NUCLEOTIDE SEQUENCE [LARGE SCALE GENOMIC DNA]</scope>
    <source>
        <strain evidence="1 2">ATCC 200175</strain>
    </source>
</reference>
<name>A0A0C9SSJ5_PAXIN</name>
<evidence type="ECO:0000313" key="1">
    <source>
        <dbReference type="EMBL" id="KIJ11294.1"/>
    </source>
</evidence>
<dbReference type="EMBL" id="KN819383">
    <property type="protein sequence ID" value="KIJ11294.1"/>
    <property type="molecule type" value="Genomic_DNA"/>
</dbReference>
<sequence>MDSNSSPYTPQQYIRVAAFMQTQFGGPWNHHQIATASQQGFNGNWGPEDIIMMESFARHSVYSGMNHPAHAAMTTSGYAPHTGFHRFDWLRMRVAREAFALWGAV</sequence>
<dbReference type="AlphaFoldDB" id="A0A0C9SSJ5"/>
<dbReference type="Proteomes" id="UP000053647">
    <property type="component" value="Unassembled WGS sequence"/>
</dbReference>